<feature type="region of interest" description="Disordered" evidence="1">
    <location>
        <begin position="415"/>
        <end position="440"/>
    </location>
</feature>
<reference evidence="2" key="1">
    <citation type="journal article" date="2023" name="Mol. Phylogenet. Evol.">
        <title>Genome-scale phylogeny and comparative genomics of the fungal order Sordariales.</title>
        <authorList>
            <person name="Hensen N."/>
            <person name="Bonometti L."/>
            <person name="Westerberg I."/>
            <person name="Brannstrom I.O."/>
            <person name="Guillou S."/>
            <person name="Cros-Aarteil S."/>
            <person name="Calhoun S."/>
            <person name="Haridas S."/>
            <person name="Kuo A."/>
            <person name="Mondo S."/>
            <person name="Pangilinan J."/>
            <person name="Riley R."/>
            <person name="LaButti K."/>
            <person name="Andreopoulos B."/>
            <person name="Lipzen A."/>
            <person name="Chen C."/>
            <person name="Yan M."/>
            <person name="Daum C."/>
            <person name="Ng V."/>
            <person name="Clum A."/>
            <person name="Steindorff A."/>
            <person name="Ohm R.A."/>
            <person name="Martin F."/>
            <person name="Silar P."/>
            <person name="Natvig D.O."/>
            <person name="Lalanne C."/>
            <person name="Gautier V."/>
            <person name="Ament-Velasquez S.L."/>
            <person name="Kruys A."/>
            <person name="Hutchinson M.I."/>
            <person name="Powell A.J."/>
            <person name="Barry K."/>
            <person name="Miller A.N."/>
            <person name="Grigoriev I.V."/>
            <person name="Debuchy R."/>
            <person name="Gladieux P."/>
            <person name="Hiltunen Thoren M."/>
            <person name="Johannesson H."/>
        </authorList>
    </citation>
    <scope>NUCLEOTIDE SEQUENCE</scope>
    <source>
        <strain evidence="2">CBS 508.74</strain>
    </source>
</reference>
<dbReference type="RefSeq" id="XP_064672732.1">
    <property type="nucleotide sequence ID" value="XM_064814599.1"/>
</dbReference>
<dbReference type="Proteomes" id="UP001302812">
    <property type="component" value="Unassembled WGS sequence"/>
</dbReference>
<keyword evidence="3" id="KW-1185">Reference proteome</keyword>
<evidence type="ECO:0000313" key="3">
    <source>
        <dbReference type="Proteomes" id="UP001302812"/>
    </source>
</evidence>
<feature type="compositionally biased region" description="Polar residues" evidence="1">
    <location>
        <begin position="86"/>
        <end position="102"/>
    </location>
</feature>
<feature type="compositionally biased region" description="Basic and acidic residues" evidence="1">
    <location>
        <begin position="503"/>
        <end position="529"/>
    </location>
</feature>
<feature type="region of interest" description="Disordered" evidence="1">
    <location>
        <begin position="86"/>
        <end position="141"/>
    </location>
</feature>
<feature type="compositionally biased region" description="Basic and acidic residues" evidence="1">
    <location>
        <begin position="364"/>
        <end position="378"/>
    </location>
</feature>
<protein>
    <submittedName>
        <fullName evidence="2">Uncharacterized protein</fullName>
    </submittedName>
</protein>
<name>A0AAN6YVD0_9PEZI</name>
<accession>A0AAN6YVD0</accession>
<feature type="region of interest" description="Disordered" evidence="1">
    <location>
        <begin position="308"/>
        <end position="334"/>
    </location>
</feature>
<dbReference type="AlphaFoldDB" id="A0AAN6YVD0"/>
<proteinExistence type="predicted"/>
<dbReference type="EMBL" id="MU853335">
    <property type="protein sequence ID" value="KAK4115162.1"/>
    <property type="molecule type" value="Genomic_DNA"/>
</dbReference>
<reference evidence="2" key="2">
    <citation type="submission" date="2023-05" db="EMBL/GenBank/DDBJ databases">
        <authorList>
            <consortium name="Lawrence Berkeley National Laboratory"/>
            <person name="Steindorff A."/>
            <person name="Hensen N."/>
            <person name="Bonometti L."/>
            <person name="Westerberg I."/>
            <person name="Brannstrom I.O."/>
            <person name="Guillou S."/>
            <person name="Cros-Aarteil S."/>
            <person name="Calhoun S."/>
            <person name="Haridas S."/>
            <person name="Kuo A."/>
            <person name="Mondo S."/>
            <person name="Pangilinan J."/>
            <person name="Riley R."/>
            <person name="Labutti K."/>
            <person name="Andreopoulos B."/>
            <person name="Lipzen A."/>
            <person name="Chen C."/>
            <person name="Yanf M."/>
            <person name="Daum C."/>
            <person name="Ng V."/>
            <person name="Clum A."/>
            <person name="Ohm R."/>
            <person name="Martin F."/>
            <person name="Silar P."/>
            <person name="Natvig D."/>
            <person name="Lalanne C."/>
            <person name="Gautier V."/>
            <person name="Ament-Velasquez S.L."/>
            <person name="Kruys A."/>
            <person name="Hutchinson M.I."/>
            <person name="Powell A.J."/>
            <person name="Barry K."/>
            <person name="Miller A.N."/>
            <person name="Grigoriev I.V."/>
            <person name="Debuchy R."/>
            <person name="Gladieux P."/>
            <person name="Thoren M.H."/>
            <person name="Johannesson H."/>
        </authorList>
    </citation>
    <scope>NUCLEOTIDE SEQUENCE</scope>
    <source>
        <strain evidence="2">CBS 508.74</strain>
    </source>
</reference>
<sequence>MHRYAFYRDSNDFLLISGCLFPSLKLPHCRQSVVNHQTAANTVVNRHIETINTMPDDEPSKNPFVRFKQHVDSNIQAGVNTVLSLPSTLSRTSNNDSNYPDTSDSEMTKPTDSWHPPSSPSPTTPFDNQISTPTAHHDDALQPSPQLEAAIDALRGGSHADADLAWRLFLTRSAYSPIRLHRELGWSPQPNDNNTNSHEYYPAPSTSTGWLDAFEDLLLASSGAEMADLRERSLAYPSPPRTLWHDLVHWGGGAPWAEVMWLKRLETRKLREVYFPVCDRISGWRSPATREEWVETRRREESEVSDRWREVQREFGSGGKRGRQGDEEEDGEMGSFFSDISAVVKALGRFLEDEVRSSPWPGRRGGEGEKKREGKTAEDGDEPETENDLYSIIRSAFNESERSLSTLFKSIAEGRRDNSFWEPKPASQPKTETTEIVEDGITKKTTKTEYKDDRGNKRSKIETIWTDEDGRVILKQVQSSSERSHQWHATFGGHDNASDAIEDEKFHDHDKEQANSSKERRKEGGWFWK</sequence>
<dbReference type="GeneID" id="89938724"/>
<comment type="caution">
    <text evidence="2">The sequence shown here is derived from an EMBL/GenBank/DDBJ whole genome shotgun (WGS) entry which is preliminary data.</text>
</comment>
<gene>
    <name evidence="2" type="ORF">N656DRAFT_776249</name>
</gene>
<evidence type="ECO:0000313" key="2">
    <source>
        <dbReference type="EMBL" id="KAK4115162.1"/>
    </source>
</evidence>
<organism evidence="2 3">
    <name type="scientific">Canariomyces notabilis</name>
    <dbReference type="NCBI Taxonomy" id="2074819"/>
    <lineage>
        <taxon>Eukaryota</taxon>
        <taxon>Fungi</taxon>
        <taxon>Dikarya</taxon>
        <taxon>Ascomycota</taxon>
        <taxon>Pezizomycotina</taxon>
        <taxon>Sordariomycetes</taxon>
        <taxon>Sordariomycetidae</taxon>
        <taxon>Sordariales</taxon>
        <taxon>Chaetomiaceae</taxon>
        <taxon>Canariomyces</taxon>
    </lineage>
</organism>
<feature type="region of interest" description="Disordered" evidence="1">
    <location>
        <begin position="355"/>
        <end position="387"/>
    </location>
</feature>
<feature type="region of interest" description="Disordered" evidence="1">
    <location>
        <begin position="478"/>
        <end position="529"/>
    </location>
</feature>
<evidence type="ECO:0000256" key="1">
    <source>
        <dbReference type="SAM" id="MobiDB-lite"/>
    </source>
</evidence>